<sequence length="186" mass="21262">MSMLLVSVFIFVIVVISRLILNLFRLNKTKMYLREYMNWLNSGEARIDLMEHQHMVTTLVNKAGKGDIRVPVSQAMGYGQIANFKADPFAAFPNRLESVAHITIQTLKSCIGIYRFRCFESFNPIYWLGLIVFLPRSILLYLGVESKSIVTKVFNLLWWAGTTITSGVLIKENSKAINSYILTFIN</sequence>
<keyword evidence="3" id="KW-1185">Reference proteome</keyword>
<organism evidence="2 3">
    <name type="scientific">Paenibacillus spongiae</name>
    <dbReference type="NCBI Taxonomy" id="2909671"/>
    <lineage>
        <taxon>Bacteria</taxon>
        <taxon>Bacillati</taxon>
        <taxon>Bacillota</taxon>
        <taxon>Bacilli</taxon>
        <taxon>Bacillales</taxon>
        <taxon>Paenibacillaceae</taxon>
        <taxon>Paenibacillus</taxon>
    </lineage>
</organism>
<keyword evidence="1" id="KW-0812">Transmembrane</keyword>
<feature type="transmembrane region" description="Helical" evidence="1">
    <location>
        <begin position="149"/>
        <end position="170"/>
    </location>
</feature>
<dbReference type="RefSeq" id="WP_258388124.1">
    <property type="nucleotide sequence ID" value="NZ_CP091430.1"/>
</dbReference>
<reference evidence="2" key="1">
    <citation type="submission" date="2022-01" db="EMBL/GenBank/DDBJ databases">
        <title>Paenibacillus spongiae sp. nov., isolated from marine sponge.</title>
        <authorList>
            <person name="Li Z."/>
            <person name="Zhang M."/>
        </authorList>
    </citation>
    <scope>NUCLEOTIDE SEQUENCE</scope>
    <source>
        <strain evidence="2">PHS-Z3</strain>
    </source>
</reference>
<accession>A0ABY5SDM4</accession>
<evidence type="ECO:0000313" key="2">
    <source>
        <dbReference type="EMBL" id="UVI32064.1"/>
    </source>
</evidence>
<evidence type="ECO:0000256" key="1">
    <source>
        <dbReference type="SAM" id="Phobius"/>
    </source>
</evidence>
<protein>
    <submittedName>
        <fullName evidence="2">Uncharacterized protein</fullName>
    </submittedName>
</protein>
<feature type="transmembrane region" description="Helical" evidence="1">
    <location>
        <begin position="6"/>
        <end position="24"/>
    </location>
</feature>
<feature type="transmembrane region" description="Helical" evidence="1">
    <location>
        <begin position="125"/>
        <end position="143"/>
    </location>
</feature>
<name>A0ABY5SDM4_9BACL</name>
<keyword evidence="1" id="KW-1133">Transmembrane helix</keyword>
<keyword evidence="1" id="KW-0472">Membrane</keyword>
<evidence type="ECO:0000313" key="3">
    <source>
        <dbReference type="Proteomes" id="UP001057877"/>
    </source>
</evidence>
<proteinExistence type="predicted"/>
<dbReference type="Proteomes" id="UP001057877">
    <property type="component" value="Chromosome"/>
</dbReference>
<dbReference type="EMBL" id="CP091430">
    <property type="protein sequence ID" value="UVI32064.1"/>
    <property type="molecule type" value="Genomic_DNA"/>
</dbReference>
<gene>
    <name evidence="2" type="ORF">L1F29_09705</name>
</gene>